<comment type="caution">
    <text evidence="1">The sequence shown here is derived from an EMBL/GenBank/DDBJ whole genome shotgun (WGS) entry which is preliminary data.</text>
</comment>
<reference evidence="1" key="2">
    <citation type="submission" date="2020-11" db="EMBL/GenBank/DDBJ databases">
        <authorList>
            <person name="McCartney M.A."/>
            <person name="Auch B."/>
            <person name="Kono T."/>
            <person name="Mallez S."/>
            <person name="Becker A."/>
            <person name="Gohl D.M."/>
            <person name="Silverstein K.A.T."/>
            <person name="Koren S."/>
            <person name="Bechman K.B."/>
            <person name="Herman A."/>
            <person name="Abrahante J.E."/>
            <person name="Garbe J."/>
        </authorList>
    </citation>
    <scope>NUCLEOTIDE SEQUENCE</scope>
    <source>
        <strain evidence="1">Duluth1</strain>
        <tissue evidence="1">Whole animal</tissue>
    </source>
</reference>
<keyword evidence="2" id="KW-1185">Reference proteome</keyword>
<organism evidence="1 2">
    <name type="scientific">Dreissena polymorpha</name>
    <name type="common">Zebra mussel</name>
    <name type="synonym">Mytilus polymorpha</name>
    <dbReference type="NCBI Taxonomy" id="45954"/>
    <lineage>
        <taxon>Eukaryota</taxon>
        <taxon>Metazoa</taxon>
        <taxon>Spiralia</taxon>
        <taxon>Lophotrochozoa</taxon>
        <taxon>Mollusca</taxon>
        <taxon>Bivalvia</taxon>
        <taxon>Autobranchia</taxon>
        <taxon>Heteroconchia</taxon>
        <taxon>Euheterodonta</taxon>
        <taxon>Imparidentia</taxon>
        <taxon>Neoheterodontei</taxon>
        <taxon>Myida</taxon>
        <taxon>Dreissenoidea</taxon>
        <taxon>Dreissenidae</taxon>
        <taxon>Dreissena</taxon>
    </lineage>
</organism>
<protein>
    <submittedName>
        <fullName evidence="1">Uncharacterized protein</fullName>
    </submittedName>
</protein>
<gene>
    <name evidence="1" type="ORF">DPMN_088248</name>
</gene>
<dbReference type="EMBL" id="JAIWYP010000003">
    <property type="protein sequence ID" value="KAH3845953.1"/>
    <property type="molecule type" value="Genomic_DNA"/>
</dbReference>
<evidence type="ECO:0000313" key="1">
    <source>
        <dbReference type="EMBL" id="KAH3845953.1"/>
    </source>
</evidence>
<dbReference type="AlphaFoldDB" id="A0A9D4QWX5"/>
<accession>A0A9D4QWX5</accession>
<proteinExistence type="predicted"/>
<dbReference type="Proteomes" id="UP000828390">
    <property type="component" value="Unassembled WGS sequence"/>
</dbReference>
<name>A0A9D4QWX5_DREPO</name>
<sequence>MLASEYQVIQLTEECDECLWRYAIECISSRTKQPDLRGLYFETKLFDSFQYLHCAEQLGLKKLANICVQLASEKNLQKRKDGFQSWQIPLESQTKITALAVERLDHFEIDTRFLMDVRYQEEIKERITDELNICETPIERLRAIRLAYVYCGHSSNVYQQSLKLIKKDWNEKKTYLSDKSFLLLPELVKADIIKIFS</sequence>
<evidence type="ECO:0000313" key="2">
    <source>
        <dbReference type="Proteomes" id="UP000828390"/>
    </source>
</evidence>
<reference evidence="1" key="1">
    <citation type="journal article" date="2019" name="bioRxiv">
        <title>The Genome of the Zebra Mussel, Dreissena polymorpha: A Resource for Invasive Species Research.</title>
        <authorList>
            <person name="McCartney M.A."/>
            <person name="Auch B."/>
            <person name="Kono T."/>
            <person name="Mallez S."/>
            <person name="Zhang Y."/>
            <person name="Obille A."/>
            <person name="Becker A."/>
            <person name="Abrahante J.E."/>
            <person name="Garbe J."/>
            <person name="Badalamenti J.P."/>
            <person name="Herman A."/>
            <person name="Mangelson H."/>
            <person name="Liachko I."/>
            <person name="Sullivan S."/>
            <person name="Sone E.D."/>
            <person name="Koren S."/>
            <person name="Silverstein K.A.T."/>
            <person name="Beckman K.B."/>
            <person name="Gohl D.M."/>
        </authorList>
    </citation>
    <scope>NUCLEOTIDE SEQUENCE</scope>
    <source>
        <strain evidence="1">Duluth1</strain>
        <tissue evidence="1">Whole animal</tissue>
    </source>
</reference>